<keyword evidence="14" id="KW-1185">Reference proteome</keyword>
<reference evidence="15" key="1">
    <citation type="submission" date="2025-08" db="UniProtKB">
        <authorList>
            <consortium name="RefSeq"/>
        </authorList>
    </citation>
    <scope>IDENTIFICATION</scope>
    <source>
        <tissue evidence="15">Kidney</tissue>
    </source>
</reference>
<name>A0A6P3QPI9_PTEVA</name>
<dbReference type="InterPro" id="IPR007084">
    <property type="entry name" value="BRICHOS_dom"/>
</dbReference>
<sequence length="308" mass="34067">MEGPHAGCTCTLDTDADGLRKGTDMWTFKPPWVVLIERAVSEPVQTPHDETKTRALYGYSEIIELANGSLDQQHEKTHLLSLLQIENDHICSLSMPIKYKYEKIPCLSPCLPSPPFHCCGEAKMRFTIFFAGLLGVLLTPAFADYSININDNNNSGGSGQQSVSVNNEHNVANVDNNNGWESWHTLWNYNTGFAATRLFHKKACIVHKMNKDAMPSLQALDALVKEKKLQGNGPGGPPPKSLMYSINPGQVNDLDKFGDSIVSMCKGIPTYMAEEIQGASLMFYSEKCFDANILWILNISFCGETVEA</sequence>
<dbReference type="KEGG" id="pvp:105295799"/>
<evidence type="ECO:0000256" key="9">
    <source>
        <dbReference type="ARBA" id="ARBA00053890"/>
    </source>
</evidence>
<evidence type="ECO:0000256" key="6">
    <source>
        <dbReference type="ARBA" id="ARBA00023034"/>
    </source>
</evidence>
<evidence type="ECO:0000256" key="12">
    <source>
        <dbReference type="ARBA" id="ARBA00077478"/>
    </source>
</evidence>
<comment type="function">
    <text evidence="9">Has mitogenic activity and may be involved in maintaining the integrity of the gastric mucosal epithelium.</text>
</comment>
<protein>
    <recommendedName>
        <fullName evidence="11">Gastrokine-1</fullName>
    </recommendedName>
    <alternativeName>
        <fullName evidence="12">18 kDa antrum mucosa protein</fullName>
    </alternativeName>
</protein>
<evidence type="ECO:0000256" key="3">
    <source>
        <dbReference type="ARBA" id="ARBA00004613"/>
    </source>
</evidence>
<dbReference type="SMART" id="SM01039">
    <property type="entry name" value="BRICHOS"/>
    <property type="match status" value="1"/>
</dbReference>
<evidence type="ECO:0000256" key="5">
    <source>
        <dbReference type="ARBA" id="ARBA00022729"/>
    </source>
</evidence>
<dbReference type="RefSeq" id="XP_011363923.2">
    <property type="nucleotide sequence ID" value="XM_011365621.2"/>
</dbReference>
<dbReference type="Proteomes" id="UP000515202">
    <property type="component" value="Unplaced"/>
</dbReference>
<comment type="similarity">
    <text evidence="10">Belongs to the gastrokine family.</text>
</comment>
<dbReference type="InterPro" id="IPR051772">
    <property type="entry name" value="Gastrokine"/>
</dbReference>
<evidence type="ECO:0000256" key="11">
    <source>
        <dbReference type="ARBA" id="ARBA00070192"/>
    </source>
</evidence>
<proteinExistence type="inferred from homology"/>
<dbReference type="Gene3D" id="3.30.390.150">
    <property type="match status" value="1"/>
</dbReference>
<keyword evidence="6" id="KW-0333">Golgi apparatus</keyword>
<dbReference type="OrthoDB" id="8674753at2759"/>
<evidence type="ECO:0000256" key="4">
    <source>
        <dbReference type="ARBA" id="ARBA00022525"/>
    </source>
</evidence>
<dbReference type="GO" id="GO:0005794">
    <property type="term" value="C:Golgi apparatus"/>
    <property type="evidence" value="ECO:0007669"/>
    <property type="project" value="UniProtKB-SubCell"/>
</dbReference>
<evidence type="ECO:0000256" key="1">
    <source>
        <dbReference type="ARBA" id="ARBA00004463"/>
    </source>
</evidence>
<dbReference type="Pfam" id="PF04089">
    <property type="entry name" value="BRICHOS"/>
    <property type="match status" value="1"/>
</dbReference>
<dbReference type="GO" id="GO:0051781">
    <property type="term" value="P:positive regulation of cell division"/>
    <property type="evidence" value="ECO:0007669"/>
    <property type="project" value="UniProtKB-KW"/>
</dbReference>
<evidence type="ECO:0000256" key="2">
    <source>
        <dbReference type="ARBA" id="ARBA00004555"/>
    </source>
</evidence>
<dbReference type="GO" id="GO:0005576">
    <property type="term" value="C:extracellular region"/>
    <property type="evidence" value="ECO:0007669"/>
    <property type="project" value="UniProtKB-SubCell"/>
</dbReference>
<evidence type="ECO:0000313" key="15">
    <source>
        <dbReference type="RefSeq" id="XP_011363923.2"/>
    </source>
</evidence>
<keyword evidence="4" id="KW-0964">Secreted</keyword>
<keyword evidence="8" id="KW-0497">Mitogen</keyword>
<evidence type="ECO:0000256" key="10">
    <source>
        <dbReference type="ARBA" id="ARBA00061085"/>
    </source>
</evidence>
<evidence type="ECO:0000256" key="7">
    <source>
        <dbReference type="ARBA" id="ARBA00023157"/>
    </source>
</evidence>
<dbReference type="FunFam" id="3.30.390.150:FF:000003">
    <property type="entry name" value="Gastrokine 1"/>
    <property type="match status" value="1"/>
</dbReference>
<dbReference type="AlphaFoldDB" id="A0A6P3QPI9"/>
<evidence type="ECO:0000313" key="14">
    <source>
        <dbReference type="Proteomes" id="UP000515202"/>
    </source>
</evidence>
<evidence type="ECO:0000256" key="8">
    <source>
        <dbReference type="ARBA" id="ARBA00023246"/>
    </source>
</evidence>
<keyword evidence="7" id="KW-1015">Disulfide bond</keyword>
<evidence type="ECO:0000259" key="13">
    <source>
        <dbReference type="PROSITE" id="PS50869"/>
    </source>
</evidence>
<dbReference type="PROSITE" id="PS50869">
    <property type="entry name" value="BRICHOS"/>
    <property type="match status" value="1"/>
</dbReference>
<accession>A0A6P3QPI9</accession>
<dbReference type="PANTHER" id="PTHR16483">
    <property type="entry name" value="GASTROKINE 1"/>
    <property type="match status" value="1"/>
</dbReference>
<gene>
    <name evidence="15" type="primary">GKN1</name>
</gene>
<keyword evidence="5" id="KW-0732">Signal</keyword>
<organism evidence="14 15">
    <name type="scientific">Pteropus vampyrus</name>
    <name type="common">Large flying fox</name>
    <dbReference type="NCBI Taxonomy" id="132908"/>
    <lineage>
        <taxon>Eukaryota</taxon>
        <taxon>Metazoa</taxon>
        <taxon>Chordata</taxon>
        <taxon>Craniata</taxon>
        <taxon>Vertebrata</taxon>
        <taxon>Euteleostomi</taxon>
        <taxon>Mammalia</taxon>
        <taxon>Eutheria</taxon>
        <taxon>Laurasiatheria</taxon>
        <taxon>Chiroptera</taxon>
        <taxon>Yinpterochiroptera</taxon>
        <taxon>Pteropodoidea</taxon>
        <taxon>Pteropodidae</taxon>
        <taxon>Pteropodinae</taxon>
        <taxon>Pteropus</taxon>
    </lineage>
</organism>
<dbReference type="CTD" id="56287"/>
<comment type="subcellular location">
    <subcellularLocation>
        <location evidence="1">Cytoplasmic granule</location>
    </subcellularLocation>
    <subcellularLocation>
        <location evidence="2">Golgi apparatus</location>
    </subcellularLocation>
    <subcellularLocation>
        <location evidence="3">Secreted</location>
    </subcellularLocation>
</comment>
<dbReference type="GeneID" id="105295799"/>
<feature type="domain" description="BRICHOS" evidence="13">
    <location>
        <begin position="177"/>
        <end position="273"/>
    </location>
</feature>